<keyword evidence="2" id="KW-1185">Reference proteome</keyword>
<reference evidence="1" key="1">
    <citation type="journal article" date="2019" name="bioRxiv">
        <title>The Genome of the Zebra Mussel, Dreissena polymorpha: A Resource for Invasive Species Research.</title>
        <authorList>
            <person name="McCartney M.A."/>
            <person name="Auch B."/>
            <person name="Kono T."/>
            <person name="Mallez S."/>
            <person name="Zhang Y."/>
            <person name="Obille A."/>
            <person name="Becker A."/>
            <person name="Abrahante J.E."/>
            <person name="Garbe J."/>
            <person name="Badalamenti J.P."/>
            <person name="Herman A."/>
            <person name="Mangelson H."/>
            <person name="Liachko I."/>
            <person name="Sullivan S."/>
            <person name="Sone E.D."/>
            <person name="Koren S."/>
            <person name="Silverstein K.A.T."/>
            <person name="Beckman K.B."/>
            <person name="Gohl D.M."/>
        </authorList>
    </citation>
    <scope>NUCLEOTIDE SEQUENCE</scope>
    <source>
        <strain evidence="1">Duluth1</strain>
        <tissue evidence="1">Whole animal</tissue>
    </source>
</reference>
<dbReference type="EMBL" id="JAIWYP010000014">
    <property type="protein sequence ID" value="KAH3709118.1"/>
    <property type="molecule type" value="Genomic_DNA"/>
</dbReference>
<evidence type="ECO:0000313" key="2">
    <source>
        <dbReference type="Proteomes" id="UP000828390"/>
    </source>
</evidence>
<gene>
    <name evidence="1" type="ORF">DPMN_068579</name>
</gene>
<protein>
    <submittedName>
        <fullName evidence="1">Uncharacterized protein</fullName>
    </submittedName>
</protein>
<dbReference type="Proteomes" id="UP000828390">
    <property type="component" value="Unassembled WGS sequence"/>
</dbReference>
<reference evidence="1" key="2">
    <citation type="submission" date="2020-11" db="EMBL/GenBank/DDBJ databases">
        <authorList>
            <person name="McCartney M.A."/>
            <person name="Auch B."/>
            <person name="Kono T."/>
            <person name="Mallez S."/>
            <person name="Becker A."/>
            <person name="Gohl D.M."/>
            <person name="Silverstein K.A.T."/>
            <person name="Koren S."/>
            <person name="Bechman K.B."/>
            <person name="Herman A."/>
            <person name="Abrahante J.E."/>
            <person name="Garbe J."/>
        </authorList>
    </citation>
    <scope>NUCLEOTIDE SEQUENCE</scope>
    <source>
        <strain evidence="1">Duluth1</strain>
        <tissue evidence="1">Whole animal</tissue>
    </source>
</reference>
<proteinExistence type="predicted"/>
<name>A0A9D3YXD9_DREPO</name>
<organism evidence="1 2">
    <name type="scientific">Dreissena polymorpha</name>
    <name type="common">Zebra mussel</name>
    <name type="synonym">Mytilus polymorpha</name>
    <dbReference type="NCBI Taxonomy" id="45954"/>
    <lineage>
        <taxon>Eukaryota</taxon>
        <taxon>Metazoa</taxon>
        <taxon>Spiralia</taxon>
        <taxon>Lophotrochozoa</taxon>
        <taxon>Mollusca</taxon>
        <taxon>Bivalvia</taxon>
        <taxon>Autobranchia</taxon>
        <taxon>Heteroconchia</taxon>
        <taxon>Euheterodonta</taxon>
        <taxon>Imparidentia</taxon>
        <taxon>Neoheterodontei</taxon>
        <taxon>Myida</taxon>
        <taxon>Dreissenoidea</taxon>
        <taxon>Dreissenidae</taxon>
        <taxon>Dreissena</taxon>
    </lineage>
</organism>
<comment type="caution">
    <text evidence="1">The sequence shown here is derived from an EMBL/GenBank/DDBJ whole genome shotgun (WGS) entry which is preliminary data.</text>
</comment>
<accession>A0A9D3YXD9</accession>
<evidence type="ECO:0000313" key="1">
    <source>
        <dbReference type="EMBL" id="KAH3709118.1"/>
    </source>
</evidence>
<dbReference type="AlphaFoldDB" id="A0A9D3YXD9"/>
<sequence>MQYNIPQHTLDRMIYEDRVINKLHSQSEEPSTFCRRIHCNEAGSLRPHRSL</sequence>